<dbReference type="EMBL" id="JAQQWI010000015">
    <property type="protein sequence ID" value="KAK8012935.1"/>
    <property type="molecule type" value="Genomic_DNA"/>
</dbReference>
<comment type="caution">
    <text evidence="1">The sequence shown here is derived from an EMBL/GenBank/DDBJ whole genome shotgun (WGS) entry which is preliminary data.</text>
</comment>
<evidence type="ECO:0000313" key="2">
    <source>
        <dbReference type="Proteomes" id="UP001396898"/>
    </source>
</evidence>
<dbReference type="InterPro" id="IPR036400">
    <property type="entry name" value="Cyt_B5-like_heme/steroid_sf"/>
</dbReference>
<dbReference type="SUPFAM" id="SSF55856">
    <property type="entry name" value="Cytochrome b5-like heme/steroid binding domain"/>
    <property type="match status" value="1"/>
</dbReference>
<evidence type="ECO:0000313" key="1">
    <source>
        <dbReference type="EMBL" id="KAK8012935.1"/>
    </source>
</evidence>
<proteinExistence type="predicted"/>
<gene>
    <name evidence="1" type="ORF">PG991_010310</name>
</gene>
<dbReference type="Gene3D" id="3.10.120.10">
    <property type="entry name" value="Cytochrome b5-like heme/steroid binding domain"/>
    <property type="match status" value="1"/>
</dbReference>
<keyword evidence="2" id="KW-1185">Reference proteome</keyword>
<name>A0ABR1RJC2_9PEZI</name>
<accession>A0ABR1RJC2</accession>
<dbReference type="Proteomes" id="UP001396898">
    <property type="component" value="Unassembled WGS sequence"/>
</dbReference>
<protein>
    <submittedName>
        <fullName evidence="1">Uncharacterized protein</fullName>
    </submittedName>
</protein>
<sequence length="898" mass="101470">MAYEDENSCGAVANMFRSYPRGMTSSRQEERDDGTIRVQPMIWLDVTPMRVLLERDPEPADASVARFDLAGTILHELAHAIFRARRPYYELDEFAAEPYMGEEQIRELGLSFASHIFEGVPVGTSLPQVGPGKVCGREMTVATRDFPSAASFQGYEQQPRDGWHYTPYGQQQKDAPVWLVPPAFCSAVFEQNYWDNVVSKDGTNALKHARFRAWNGAITSIQTRDDTFRNRLRKISGALKKRKLEVEERSPISPDDRAIWSNSLWSYVSMRSDIALFRRYHCRQDLRLCREVAQSRIYVARVRLETLQATKEKNDTEQDANWICIAIGNLMLASLPAEHLESGDTYNNKPPSLWRNPQNEAHVFEDDYGRAWDAKHYEVESADGYTAEELTHPSQYLEVAEKQIFTQLSAAQSLHAPWIEACQQSFAELRRLRGPGSDPLSWAEFGLQIPVFELDVGFVSRSAPSWLPKPQGPQPRYKRVERFLAPSDIADDGLVLVRTANAPGWSCYDVPPGFEKEVDSVVQRTLAGRALPDDADDPRAGRLRAMLRKYRRPRGALMPWYRISEVAEFNGTLAMPLWRVYTGKAYNITEFLQNYKNRGIALPQADINTVTESESIYLDEKKLDPRLMGLLEPYICAFVKSDQHDSNADFHKSGPLLLTEKELAEYDTPDTGILTSSTNSDYFDHHPMPFSVLAQWGGRDITVVFDQNHSQSLTALDIGDAKCTIAEVGRLVPIQTTISKPQVVLEGYVFAIDDLSIVDAVQKRWGGKVVSQTDWTGEAGELFDALWARQADAALAKYEPRQPGGILGGLNVKRYTMAELAEHGLGRRPSGQDAWMAVYEGQRRIVYDISGPIRYPDFFPDCPWKKQQWKAGAGKIASDRAIADWLRANLGHRKLGEL</sequence>
<reference evidence="1 2" key="1">
    <citation type="submission" date="2023-01" db="EMBL/GenBank/DDBJ databases">
        <title>Analysis of 21 Apiospora genomes using comparative genomics revels a genus with tremendous synthesis potential of carbohydrate active enzymes and secondary metabolites.</title>
        <authorList>
            <person name="Sorensen T."/>
        </authorList>
    </citation>
    <scope>NUCLEOTIDE SEQUENCE [LARGE SCALE GENOMIC DNA]</scope>
    <source>
        <strain evidence="1 2">CBS 20057</strain>
    </source>
</reference>
<organism evidence="1 2">
    <name type="scientific">Apiospora marii</name>
    <dbReference type="NCBI Taxonomy" id="335849"/>
    <lineage>
        <taxon>Eukaryota</taxon>
        <taxon>Fungi</taxon>
        <taxon>Dikarya</taxon>
        <taxon>Ascomycota</taxon>
        <taxon>Pezizomycotina</taxon>
        <taxon>Sordariomycetes</taxon>
        <taxon>Xylariomycetidae</taxon>
        <taxon>Amphisphaeriales</taxon>
        <taxon>Apiosporaceae</taxon>
        <taxon>Apiospora</taxon>
    </lineage>
</organism>